<reference evidence="1" key="1">
    <citation type="journal article" date="2005" name="BMC Biol.">
        <title>The sequence of rice chromosomes 11 and 12, rich in disease resistance genes and recent gene duplications.</title>
        <authorList>
            <consortium name="The rice chromosomes 11 and 12 sequencing consortia"/>
        </authorList>
    </citation>
    <scope>NUCLEOTIDE SEQUENCE [LARGE SCALE GENOMIC DNA]</scope>
</reference>
<name>Q2R195_ORYSJ</name>
<protein>
    <submittedName>
        <fullName evidence="1">Uncharacterized protein</fullName>
    </submittedName>
</protein>
<accession>Q2R195</accession>
<evidence type="ECO:0000313" key="1">
    <source>
        <dbReference type="EMBL" id="ABA94811.1"/>
    </source>
</evidence>
<dbReference type="EMBL" id="DP000010">
    <property type="protein sequence ID" value="ABA94811.1"/>
    <property type="molecule type" value="Genomic_DNA"/>
</dbReference>
<gene>
    <name evidence="1" type="ordered locus">LOC_Os11g39929</name>
</gene>
<organism evidence="1">
    <name type="scientific">Oryza sativa subsp. japonica</name>
    <name type="common">Rice</name>
    <dbReference type="NCBI Taxonomy" id="39947"/>
    <lineage>
        <taxon>Eukaryota</taxon>
        <taxon>Viridiplantae</taxon>
        <taxon>Streptophyta</taxon>
        <taxon>Embryophyta</taxon>
        <taxon>Tracheophyta</taxon>
        <taxon>Spermatophyta</taxon>
        <taxon>Magnoliopsida</taxon>
        <taxon>Liliopsida</taxon>
        <taxon>Poales</taxon>
        <taxon>Poaceae</taxon>
        <taxon>BOP clade</taxon>
        <taxon>Oryzoideae</taxon>
        <taxon>Oryzeae</taxon>
        <taxon>Oryzinae</taxon>
        <taxon>Oryza</taxon>
        <taxon>Oryza sativa</taxon>
    </lineage>
</organism>
<reference evidence="1" key="2">
    <citation type="submission" date="2005-04" db="EMBL/GenBank/DDBJ databases">
        <authorList>
            <person name="Buell C.R."/>
            <person name="Wing R.A."/>
            <person name="McCombie W.A."/>
            <person name="Ouyang S."/>
        </authorList>
    </citation>
    <scope>NUCLEOTIDE SEQUENCE</scope>
</reference>
<sequence>MTLDLPVQKAPVSFSH</sequence>
<proteinExistence type="predicted"/>
<reference evidence="1" key="3">
    <citation type="submission" date="2006-01" db="EMBL/GenBank/DDBJ databases">
        <authorList>
            <person name="Buell R."/>
        </authorList>
    </citation>
    <scope>NUCLEOTIDE SEQUENCE</scope>
</reference>
<dbReference type="AlphaFoldDB" id="Q2R195"/>